<keyword evidence="2" id="KW-1185">Reference proteome</keyword>
<dbReference type="InterPro" id="IPR010064">
    <property type="entry name" value="HK97-gp10_tail"/>
</dbReference>
<sequence length="149" mass="16906">MATIRFKRGDDYILKLERVGSEADETTRRALYEGAKVVADAVKNNIRNLPLCDAEKYILRDLEESFGITPMRSDRGGWEVKLGFDGYGSRKTKKYPRGLPNQLAARAIESGTSFRPKHPFVRTAVNAARGPCREAMKRQIDEDIEKIMK</sequence>
<dbReference type="RefSeq" id="WP_087020620.1">
    <property type="nucleotide sequence ID" value="NZ_NHOC01000008.1"/>
</dbReference>
<dbReference type="AlphaFoldDB" id="A0A252F2P4"/>
<dbReference type="NCBIfam" id="TIGR01725">
    <property type="entry name" value="phge_HK97_gp10"/>
    <property type="match status" value="1"/>
</dbReference>
<dbReference type="EMBL" id="NHOC01000008">
    <property type="protein sequence ID" value="OUM20002.1"/>
    <property type="molecule type" value="Genomic_DNA"/>
</dbReference>
<gene>
    <name evidence="1" type="ORF">CBW42_09670</name>
</gene>
<comment type="caution">
    <text evidence="1">The sequence shown here is derived from an EMBL/GenBank/DDBJ whole genome shotgun (WGS) entry which is preliminary data.</text>
</comment>
<evidence type="ECO:0000313" key="2">
    <source>
        <dbReference type="Proteomes" id="UP000194903"/>
    </source>
</evidence>
<name>A0A252F2P4_9FIRM</name>
<protein>
    <recommendedName>
        <fullName evidence="3">HK97 gp10 family phage protein</fullName>
    </recommendedName>
</protein>
<evidence type="ECO:0008006" key="3">
    <source>
        <dbReference type="Google" id="ProtNLM"/>
    </source>
</evidence>
<proteinExistence type="predicted"/>
<accession>A0A252F2P4</accession>
<dbReference type="Proteomes" id="UP000194903">
    <property type="component" value="Unassembled WGS sequence"/>
</dbReference>
<dbReference type="OrthoDB" id="2053929at2"/>
<reference evidence="1 2" key="1">
    <citation type="submission" date="2017-05" db="EMBL/GenBank/DDBJ databases">
        <title>Butyricicoccus porcorum sp. nov. a butyrate-producing bacterium from the swine intestinal tract.</title>
        <authorList>
            <person name="Trachsel J."/>
            <person name="Humphrey S."/>
            <person name="Allen H.K."/>
        </authorList>
    </citation>
    <scope>NUCLEOTIDE SEQUENCE [LARGE SCALE GENOMIC DNA]</scope>
    <source>
        <strain evidence="1">BB10</strain>
    </source>
</reference>
<evidence type="ECO:0000313" key="1">
    <source>
        <dbReference type="EMBL" id="OUM20002.1"/>
    </source>
</evidence>
<organism evidence="1 2">
    <name type="scientific">Butyricicoccus porcorum</name>
    <dbReference type="NCBI Taxonomy" id="1945634"/>
    <lineage>
        <taxon>Bacteria</taxon>
        <taxon>Bacillati</taxon>
        <taxon>Bacillota</taxon>
        <taxon>Clostridia</taxon>
        <taxon>Eubacteriales</taxon>
        <taxon>Butyricicoccaceae</taxon>
        <taxon>Butyricicoccus</taxon>
    </lineage>
</organism>